<dbReference type="Proteomes" id="UP000602745">
    <property type="component" value="Unassembled WGS sequence"/>
</dbReference>
<dbReference type="InterPro" id="IPR012577">
    <property type="entry name" value="NIPSNAP"/>
</dbReference>
<feature type="domain" description="NIPSNAP" evidence="1">
    <location>
        <begin position="3"/>
        <end position="99"/>
    </location>
</feature>
<organism evidence="2 3">
    <name type="scientific">Agaricicola taiwanensis</name>
    <dbReference type="NCBI Taxonomy" id="591372"/>
    <lineage>
        <taxon>Bacteria</taxon>
        <taxon>Pseudomonadati</taxon>
        <taxon>Pseudomonadota</taxon>
        <taxon>Alphaproteobacteria</taxon>
        <taxon>Rhodobacterales</taxon>
        <taxon>Paracoccaceae</taxon>
        <taxon>Agaricicola</taxon>
    </lineage>
</organism>
<name>A0A8J2VIG9_9RHOB</name>
<accession>A0A8J2VIG9</accession>
<dbReference type="Gene3D" id="3.30.70.100">
    <property type="match status" value="1"/>
</dbReference>
<proteinExistence type="predicted"/>
<keyword evidence="3" id="KW-1185">Reference proteome</keyword>
<evidence type="ECO:0000313" key="3">
    <source>
        <dbReference type="Proteomes" id="UP000602745"/>
    </source>
</evidence>
<reference evidence="2" key="1">
    <citation type="journal article" date="2014" name="Int. J. Syst. Evol. Microbiol.">
        <title>Complete genome sequence of Corynebacterium casei LMG S-19264T (=DSM 44701T), isolated from a smear-ripened cheese.</title>
        <authorList>
            <consortium name="US DOE Joint Genome Institute (JGI-PGF)"/>
            <person name="Walter F."/>
            <person name="Albersmeier A."/>
            <person name="Kalinowski J."/>
            <person name="Ruckert C."/>
        </authorList>
    </citation>
    <scope>NUCLEOTIDE SEQUENCE</scope>
    <source>
        <strain evidence="2">CCM 7684</strain>
    </source>
</reference>
<evidence type="ECO:0000313" key="2">
    <source>
        <dbReference type="EMBL" id="GGE30748.1"/>
    </source>
</evidence>
<evidence type="ECO:0000259" key="1">
    <source>
        <dbReference type="Pfam" id="PF07978"/>
    </source>
</evidence>
<dbReference type="EMBL" id="BMCP01000001">
    <property type="protein sequence ID" value="GGE30748.1"/>
    <property type="molecule type" value="Genomic_DNA"/>
</dbReference>
<dbReference type="Pfam" id="PF07978">
    <property type="entry name" value="NIPSNAP"/>
    <property type="match status" value="1"/>
</dbReference>
<comment type="caution">
    <text evidence="2">The sequence shown here is derived from an EMBL/GenBank/DDBJ whole genome shotgun (WGS) entry which is preliminary data.</text>
</comment>
<dbReference type="SUPFAM" id="SSF54909">
    <property type="entry name" value="Dimeric alpha+beta barrel"/>
    <property type="match status" value="1"/>
</dbReference>
<protein>
    <submittedName>
        <fullName evidence="2">NIPSNAP family containing protein</fullName>
    </submittedName>
</protein>
<sequence length="106" mass="11977">MIYEIRIYEHVDGRADAVRRRFTEEVAPRFPKHDIELLGAFTDLDTGMLTYMTRFPDEESRKRAWASFGADPEWKAIKAASEVDGPLIAKQHVSVVAPAMTGLPIT</sequence>
<reference evidence="2" key="2">
    <citation type="submission" date="2020-09" db="EMBL/GenBank/DDBJ databases">
        <authorList>
            <person name="Sun Q."/>
            <person name="Sedlacek I."/>
        </authorList>
    </citation>
    <scope>NUCLEOTIDE SEQUENCE</scope>
    <source>
        <strain evidence="2">CCM 7684</strain>
    </source>
</reference>
<dbReference type="RefSeq" id="WP_188408115.1">
    <property type="nucleotide sequence ID" value="NZ_BMCP01000001.1"/>
</dbReference>
<dbReference type="AlphaFoldDB" id="A0A8J2VIG9"/>
<gene>
    <name evidence="2" type="ORF">GCM10007276_04960</name>
</gene>
<dbReference type="InterPro" id="IPR011008">
    <property type="entry name" value="Dimeric_a/b-barrel"/>
</dbReference>